<dbReference type="Pfam" id="PF05383">
    <property type="entry name" value="La"/>
    <property type="match status" value="1"/>
</dbReference>
<dbReference type="Proteomes" id="UP000004995">
    <property type="component" value="Unassembled WGS sequence"/>
</dbReference>
<dbReference type="InParanoid" id="K4AL14"/>
<dbReference type="InterPro" id="IPR036388">
    <property type="entry name" value="WH-like_DNA-bd_sf"/>
</dbReference>
<dbReference type="PANTHER" id="PTHR22792:SF132">
    <property type="entry name" value="LA-RELATED PROTEIN 1"/>
    <property type="match status" value="1"/>
</dbReference>
<dbReference type="eggNOG" id="KOG2590">
    <property type="taxonomic scope" value="Eukaryota"/>
</dbReference>
<dbReference type="InterPro" id="IPR045180">
    <property type="entry name" value="La_dom_prot"/>
</dbReference>
<dbReference type="GO" id="GO:0003723">
    <property type="term" value="F:RNA binding"/>
    <property type="evidence" value="ECO:0007669"/>
    <property type="project" value="UniProtKB-UniRule"/>
</dbReference>
<dbReference type="HOGENOM" id="CLU_757781_0_0_1"/>
<dbReference type="STRING" id="4555.K4AL14"/>
<dbReference type="Gramene" id="KQK88952">
    <property type="protein sequence ID" value="KQK88952"/>
    <property type="gene ID" value="SETIT_039593mg"/>
</dbReference>
<feature type="compositionally biased region" description="Gly residues" evidence="3">
    <location>
        <begin position="156"/>
        <end position="168"/>
    </location>
</feature>
<dbReference type="SUPFAM" id="SSF46785">
    <property type="entry name" value="Winged helix' DNA-binding domain"/>
    <property type="match status" value="1"/>
</dbReference>
<evidence type="ECO:0000256" key="3">
    <source>
        <dbReference type="SAM" id="MobiDB-lite"/>
    </source>
</evidence>
<name>K4AL14_SETIT</name>
<keyword evidence="1 2" id="KW-0694">RNA-binding</keyword>
<evidence type="ECO:0000256" key="2">
    <source>
        <dbReference type="PROSITE-ProRule" id="PRU00332"/>
    </source>
</evidence>
<dbReference type="InterPro" id="IPR036390">
    <property type="entry name" value="WH_DNA-bd_sf"/>
</dbReference>
<dbReference type="CDD" id="cd07323">
    <property type="entry name" value="LAM"/>
    <property type="match status" value="1"/>
</dbReference>
<evidence type="ECO:0000259" key="4">
    <source>
        <dbReference type="PROSITE" id="PS50961"/>
    </source>
</evidence>
<accession>K4AL14</accession>
<protein>
    <recommendedName>
        <fullName evidence="4">HTH La-type RNA-binding domain-containing protein</fullName>
    </recommendedName>
</protein>
<evidence type="ECO:0000313" key="5">
    <source>
        <dbReference type="EnsemblPlants" id="KQK88952"/>
    </source>
</evidence>
<dbReference type="PANTHER" id="PTHR22792">
    <property type="entry name" value="LUPUS LA PROTEIN-RELATED"/>
    <property type="match status" value="1"/>
</dbReference>
<dbReference type="GO" id="GO:0005737">
    <property type="term" value="C:cytoplasm"/>
    <property type="evidence" value="ECO:0007669"/>
    <property type="project" value="UniProtKB-ARBA"/>
</dbReference>
<feature type="domain" description="HTH La-type RNA-binding" evidence="4">
    <location>
        <begin position="293"/>
        <end position="366"/>
    </location>
</feature>
<evidence type="ECO:0000313" key="6">
    <source>
        <dbReference type="Proteomes" id="UP000004995"/>
    </source>
</evidence>
<dbReference type="OMA" id="MGYIDAP"/>
<dbReference type="Gene3D" id="1.10.10.10">
    <property type="entry name" value="Winged helix-like DNA-binding domain superfamily/Winged helix DNA-binding domain"/>
    <property type="match status" value="1"/>
</dbReference>
<keyword evidence="6" id="KW-1185">Reference proteome</keyword>
<organism evidence="5 6">
    <name type="scientific">Setaria italica</name>
    <name type="common">Foxtail millet</name>
    <name type="synonym">Panicum italicum</name>
    <dbReference type="NCBI Taxonomy" id="4555"/>
    <lineage>
        <taxon>Eukaryota</taxon>
        <taxon>Viridiplantae</taxon>
        <taxon>Streptophyta</taxon>
        <taxon>Embryophyta</taxon>
        <taxon>Tracheophyta</taxon>
        <taxon>Spermatophyta</taxon>
        <taxon>Magnoliopsida</taxon>
        <taxon>Liliopsida</taxon>
        <taxon>Poales</taxon>
        <taxon>Poaceae</taxon>
        <taxon>PACMAD clade</taxon>
        <taxon>Panicoideae</taxon>
        <taxon>Panicodae</taxon>
        <taxon>Paniceae</taxon>
        <taxon>Cenchrinae</taxon>
        <taxon>Setaria</taxon>
    </lineage>
</organism>
<reference evidence="5" key="2">
    <citation type="submission" date="2018-08" db="UniProtKB">
        <authorList>
            <consortium name="EnsemblPlants"/>
        </authorList>
    </citation>
    <scope>IDENTIFICATION</scope>
    <source>
        <strain evidence="5">Yugu1</strain>
    </source>
</reference>
<reference evidence="6" key="1">
    <citation type="journal article" date="2012" name="Nat. Biotechnol.">
        <title>Reference genome sequence of the model plant Setaria.</title>
        <authorList>
            <person name="Bennetzen J.L."/>
            <person name="Schmutz J."/>
            <person name="Wang H."/>
            <person name="Percifield R."/>
            <person name="Hawkins J."/>
            <person name="Pontaroli A.C."/>
            <person name="Estep M."/>
            <person name="Feng L."/>
            <person name="Vaughn J.N."/>
            <person name="Grimwood J."/>
            <person name="Jenkins J."/>
            <person name="Barry K."/>
            <person name="Lindquist E."/>
            <person name="Hellsten U."/>
            <person name="Deshpande S."/>
            <person name="Wang X."/>
            <person name="Wu X."/>
            <person name="Mitros T."/>
            <person name="Triplett J."/>
            <person name="Yang X."/>
            <person name="Ye C.Y."/>
            <person name="Mauro-Herrera M."/>
            <person name="Wang L."/>
            <person name="Li P."/>
            <person name="Sharma M."/>
            <person name="Sharma R."/>
            <person name="Ronald P.C."/>
            <person name="Panaud O."/>
            <person name="Kellogg E.A."/>
            <person name="Brutnell T.P."/>
            <person name="Doust A.N."/>
            <person name="Tuskan G.A."/>
            <person name="Rokhsar D."/>
            <person name="Devos K.M."/>
        </authorList>
    </citation>
    <scope>NUCLEOTIDE SEQUENCE [LARGE SCALE GENOMIC DNA]</scope>
    <source>
        <strain evidence="6">cv. Yugu1</strain>
    </source>
</reference>
<dbReference type="AlphaFoldDB" id="K4AL14"/>
<proteinExistence type="predicted"/>
<dbReference type="PROSITE" id="PS50961">
    <property type="entry name" value="HTH_LA"/>
    <property type="match status" value="1"/>
</dbReference>
<feature type="region of interest" description="Disordered" evidence="3">
    <location>
        <begin position="268"/>
        <end position="297"/>
    </location>
</feature>
<dbReference type="EMBL" id="AGNK02005594">
    <property type="status" value="NOT_ANNOTATED_CDS"/>
    <property type="molecule type" value="Genomic_DNA"/>
</dbReference>
<sequence length="366" mass="39697">ASGAGDGASLAKAGVNDATSPVKKNEPVPFAWKDLPPADVCMPVLGVADELWPELSRSTAAAKGKGKGKSPSSSSTALDAPITAAPLLEQMSRDQSVHKAPAPRLAVTAIAPARLLPWERRADAPEQPPSHRSINNERARGHHQQNGRFVPHPHGRGGGEGYNRGGGSRRPPVGSGANGRGDINVNGNAYRNRGGGGWQRHEHRGGFNGQPRGRGYVDDHRGPGHRPLGPPMGYIDAPHHMHPAPPFMGMVPPPMPYPYYYGMPYGYPGPSQTEPQQQQPVQGQQTPPNQENQQTPEQLRQVIRKQIEYYFSTENLDEDIYLRAQMDEQGWVPLTLIAGFKKVCSTTTDMELILDSILPSTEVDIL</sequence>
<feature type="compositionally biased region" description="Basic residues" evidence="3">
    <location>
        <begin position="140"/>
        <end position="155"/>
    </location>
</feature>
<feature type="region of interest" description="Disordered" evidence="3">
    <location>
        <begin position="58"/>
        <end position="83"/>
    </location>
</feature>
<dbReference type="SMART" id="SM00715">
    <property type="entry name" value="LA"/>
    <property type="match status" value="1"/>
</dbReference>
<feature type="region of interest" description="Disordered" evidence="3">
    <location>
        <begin position="1"/>
        <end position="33"/>
    </location>
</feature>
<dbReference type="EnsemblPlants" id="KQK88952">
    <property type="protein sequence ID" value="KQK88952"/>
    <property type="gene ID" value="SETIT_039593mg"/>
</dbReference>
<feature type="region of interest" description="Disordered" evidence="3">
    <location>
        <begin position="119"/>
        <end position="233"/>
    </location>
</feature>
<evidence type="ECO:0000256" key="1">
    <source>
        <dbReference type="ARBA" id="ARBA00022884"/>
    </source>
</evidence>
<feature type="compositionally biased region" description="Low complexity" evidence="3">
    <location>
        <begin position="58"/>
        <end position="77"/>
    </location>
</feature>
<dbReference type="InterPro" id="IPR006630">
    <property type="entry name" value="La_HTH"/>
</dbReference>